<dbReference type="Proteomes" id="UP000250079">
    <property type="component" value="Chromosome"/>
</dbReference>
<reference evidence="1 2" key="1">
    <citation type="submission" date="2016-12" db="EMBL/GenBank/DDBJ databases">
        <authorList>
            <person name="Song W.-J."/>
            <person name="Kurnit D.M."/>
        </authorList>
    </citation>
    <scope>NUCLEOTIDE SEQUENCE [LARGE SCALE GENOMIC DNA]</scope>
    <source>
        <strain evidence="1 2">IMCC3135</strain>
    </source>
</reference>
<keyword evidence="2" id="KW-1185">Reference proteome</keyword>
<name>A0A2Z2NI66_9GAMM</name>
<dbReference type="AlphaFoldDB" id="A0A2Z2NI66"/>
<proteinExistence type="predicted"/>
<protein>
    <submittedName>
        <fullName evidence="1">Uncharacterized protein</fullName>
    </submittedName>
</protein>
<dbReference type="KEGG" id="gai:IMCC3135_00170"/>
<organism evidence="1 2">
    <name type="scientific">Granulosicoccus antarcticus IMCC3135</name>
    <dbReference type="NCBI Taxonomy" id="1192854"/>
    <lineage>
        <taxon>Bacteria</taxon>
        <taxon>Pseudomonadati</taxon>
        <taxon>Pseudomonadota</taxon>
        <taxon>Gammaproteobacteria</taxon>
        <taxon>Chromatiales</taxon>
        <taxon>Granulosicoccaceae</taxon>
        <taxon>Granulosicoccus</taxon>
    </lineage>
</organism>
<sequence>MRTLCKADSQFKLIHGTLLSYRDSMNLTRCLKNTCLCLWTITVTVICTLMAGSATASSVSPPTQVSIATQLNEVQRGTFDGRDYLTLHIGGHEVGPSSCRSNILRMDTSSETGAARQEEIETLALSAMLSRTLVMIVVPLDASQCVDGKPTFTNLYLLPTSP</sequence>
<dbReference type="EMBL" id="CP018632">
    <property type="protein sequence ID" value="ASJ70165.1"/>
    <property type="molecule type" value="Genomic_DNA"/>
</dbReference>
<evidence type="ECO:0000313" key="2">
    <source>
        <dbReference type="Proteomes" id="UP000250079"/>
    </source>
</evidence>
<gene>
    <name evidence="1" type="ORF">IMCC3135_00170</name>
</gene>
<accession>A0A2Z2NI66</accession>
<evidence type="ECO:0000313" key="1">
    <source>
        <dbReference type="EMBL" id="ASJ70165.1"/>
    </source>
</evidence>